<name>A0A2W5FLX2_9BURK</name>
<proteinExistence type="predicted"/>
<organism evidence="1 2">
    <name type="scientific">Roseateles depolymerans</name>
    <dbReference type="NCBI Taxonomy" id="76731"/>
    <lineage>
        <taxon>Bacteria</taxon>
        <taxon>Pseudomonadati</taxon>
        <taxon>Pseudomonadota</taxon>
        <taxon>Betaproteobacteria</taxon>
        <taxon>Burkholderiales</taxon>
        <taxon>Sphaerotilaceae</taxon>
        <taxon>Roseateles</taxon>
    </lineage>
</organism>
<dbReference type="EMBL" id="QFOD01000005">
    <property type="protein sequence ID" value="PZP33926.1"/>
    <property type="molecule type" value="Genomic_DNA"/>
</dbReference>
<dbReference type="Pfam" id="PF20137">
    <property type="entry name" value="BubE"/>
    <property type="match status" value="1"/>
</dbReference>
<protein>
    <submittedName>
        <fullName evidence="1">Uncharacterized protein</fullName>
    </submittedName>
</protein>
<accession>A0A2W5FLX2</accession>
<gene>
    <name evidence="1" type="ORF">DI603_07560</name>
</gene>
<comment type="caution">
    <text evidence="1">The sequence shown here is derived from an EMBL/GenBank/DDBJ whole genome shotgun (WGS) entry which is preliminary data.</text>
</comment>
<evidence type="ECO:0000313" key="2">
    <source>
        <dbReference type="Proteomes" id="UP000249633"/>
    </source>
</evidence>
<dbReference type="AlphaFoldDB" id="A0A2W5FLX2"/>
<reference evidence="1 2" key="1">
    <citation type="submission" date="2017-08" db="EMBL/GenBank/DDBJ databases">
        <title>Infants hospitalized years apart are colonized by the same room-sourced microbial strains.</title>
        <authorList>
            <person name="Brooks B."/>
            <person name="Olm M.R."/>
            <person name="Firek B.A."/>
            <person name="Baker R."/>
            <person name="Thomas B.C."/>
            <person name="Morowitz M.J."/>
            <person name="Banfield J.F."/>
        </authorList>
    </citation>
    <scope>NUCLEOTIDE SEQUENCE [LARGE SCALE GENOMIC DNA]</scope>
    <source>
        <strain evidence="1">S2_012_000_R2_81</strain>
    </source>
</reference>
<dbReference type="Proteomes" id="UP000249633">
    <property type="component" value="Unassembled WGS sequence"/>
</dbReference>
<dbReference type="InterPro" id="IPR045384">
    <property type="entry name" value="DUF6527"/>
</dbReference>
<sequence length="110" mass="12716">MKAKRLLLRLFDFVAPARRLQVVSGDSLPPRLPFRALVLARDDDEDWCVGMRCPCGCGRKIELLLIKEAAPRWDLLLDEEGRPSLVPSVWLRDGCQSHFWVRHGRVHWCP</sequence>
<evidence type="ECO:0000313" key="1">
    <source>
        <dbReference type="EMBL" id="PZP33926.1"/>
    </source>
</evidence>